<accession>A0A9X3S0Y2</accession>
<protein>
    <submittedName>
        <fullName evidence="3">DUF559 domain-containing protein</fullName>
    </submittedName>
</protein>
<dbReference type="InterPro" id="IPR011335">
    <property type="entry name" value="Restrct_endonuc-II-like"/>
</dbReference>
<dbReference type="Gene3D" id="3.40.960.10">
    <property type="entry name" value="VSR Endonuclease"/>
    <property type="match status" value="1"/>
</dbReference>
<sequence length="311" mass="34361">MPSQSFLTGNIPEAPPVDIALAALAERQHGLATLGQLTAAGLTRPAITKRVARGVLHRVHRGVYAIGHCVLSREAEWLAAVLAVGDGAVLSHHSGAELNRLTYTRGALVDVTVPHHRRSQPGIRVHCVRRLDPRDVTHEHGIPVTTVHRTFVDLSDLLTPHELVALFREANFHGHYVELAIRDSMARANGRHNLKVLDRAMERYAYGSAGTRSRGEVLFLRLDLPEPLVNTKLFGHEVDFLWPEVKLNVEIDGPQHYTPAGRRADAARDRILASAGYTVLRFPEEAVKERPDEVLRAVSAWVSSRGSRRAA</sequence>
<dbReference type="EMBL" id="JAPDOD010000003">
    <property type="protein sequence ID" value="MDA0159631.1"/>
    <property type="molecule type" value="Genomic_DNA"/>
</dbReference>
<dbReference type="Pfam" id="PF13338">
    <property type="entry name" value="AbiEi_4"/>
    <property type="match status" value="1"/>
</dbReference>
<dbReference type="RefSeq" id="WP_270038390.1">
    <property type="nucleotide sequence ID" value="NZ_JAPDOD010000003.1"/>
</dbReference>
<evidence type="ECO:0000259" key="1">
    <source>
        <dbReference type="Pfam" id="PF04480"/>
    </source>
</evidence>
<evidence type="ECO:0000259" key="2">
    <source>
        <dbReference type="Pfam" id="PF13338"/>
    </source>
</evidence>
<dbReference type="InterPro" id="IPR047216">
    <property type="entry name" value="Endonuclease_DUF559_bact"/>
</dbReference>
<evidence type="ECO:0000313" key="3">
    <source>
        <dbReference type="EMBL" id="MDA0159631.1"/>
    </source>
</evidence>
<reference evidence="3" key="1">
    <citation type="submission" date="2022-10" db="EMBL/GenBank/DDBJ databases">
        <title>The WGS of Solirubrobacter ginsenosidimutans DSM 21036.</title>
        <authorList>
            <person name="Jiang Z."/>
        </authorList>
    </citation>
    <scope>NUCLEOTIDE SEQUENCE</scope>
    <source>
        <strain evidence="3">DSM 21036</strain>
    </source>
</reference>
<proteinExistence type="predicted"/>
<evidence type="ECO:0000313" key="4">
    <source>
        <dbReference type="Proteomes" id="UP001149140"/>
    </source>
</evidence>
<keyword evidence="4" id="KW-1185">Reference proteome</keyword>
<organism evidence="3 4">
    <name type="scientific">Solirubrobacter ginsenosidimutans</name>
    <dbReference type="NCBI Taxonomy" id="490573"/>
    <lineage>
        <taxon>Bacteria</taxon>
        <taxon>Bacillati</taxon>
        <taxon>Actinomycetota</taxon>
        <taxon>Thermoleophilia</taxon>
        <taxon>Solirubrobacterales</taxon>
        <taxon>Solirubrobacteraceae</taxon>
        <taxon>Solirubrobacter</taxon>
    </lineage>
</organism>
<dbReference type="PANTHER" id="PTHR38590:SF1">
    <property type="entry name" value="BLL0828 PROTEIN"/>
    <property type="match status" value="1"/>
</dbReference>
<name>A0A9X3S0Y2_9ACTN</name>
<dbReference type="SUPFAM" id="SSF52980">
    <property type="entry name" value="Restriction endonuclease-like"/>
    <property type="match status" value="1"/>
</dbReference>
<dbReference type="InterPro" id="IPR007569">
    <property type="entry name" value="DUF559"/>
</dbReference>
<dbReference type="Proteomes" id="UP001149140">
    <property type="component" value="Unassembled WGS sequence"/>
</dbReference>
<feature type="domain" description="DUF559" evidence="1">
    <location>
        <begin position="237"/>
        <end position="299"/>
    </location>
</feature>
<dbReference type="AlphaFoldDB" id="A0A9X3S0Y2"/>
<feature type="domain" description="AbiEi antitoxin N-terminal" evidence="2">
    <location>
        <begin position="21"/>
        <end position="66"/>
    </location>
</feature>
<gene>
    <name evidence="3" type="ORF">OM076_05110</name>
</gene>
<comment type="caution">
    <text evidence="3">The sequence shown here is derived from an EMBL/GenBank/DDBJ whole genome shotgun (WGS) entry which is preliminary data.</text>
</comment>
<dbReference type="Pfam" id="PF04480">
    <property type="entry name" value="DUF559"/>
    <property type="match status" value="1"/>
</dbReference>
<dbReference type="PANTHER" id="PTHR38590">
    <property type="entry name" value="BLL0828 PROTEIN"/>
    <property type="match status" value="1"/>
</dbReference>
<dbReference type="InterPro" id="IPR025159">
    <property type="entry name" value="AbiEi_N"/>
</dbReference>